<dbReference type="Proteomes" id="UP001519460">
    <property type="component" value="Unassembled WGS sequence"/>
</dbReference>
<keyword evidence="3" id="KW-1185">Reference proteome</keyword>
<name>A0ABD0K593_9CAEN</name>
<dbReference type="AlphaFoldDB" id="A0ABD0K593"/>
<proteinExistence type="predicted"/>
<feature type="compositionally biased region" description="Basic and acidic residues" evidence="1">
    <location>
        <begin position="139"/>
        <end position="148"/>
    </location>
</feature>
<evidence type="ECO:0000313" key="2">
    <source>
        <dbReference type="EMBL" id="KAK7482023.1"/>
    </source>
</evidence>
<comment type="caution">
    <text evidence="2">The sequence shown here is derived from an EMBL/GenBank/DDBJ whole genome shotgun (WGS) entry which is preliminary data.</text>
</comment>
<gene>
    <name evidence="2" type="ORF">BaRGS_00026715</name>
</gene>
<accession>A0ABD0K593</accession>
<protein>
    <submittedName>
        <fullName evidence="2">Uncharacterized protein</fullName>
    </submittedName>
</protein>
<sequence length="148" mass="15979">MAIVREEKTSLALPRFASGCTPADLRSTRCILPIFLYFLLCSESVRLTSYGSDRGSFDQWSAEISKSSRKARAYTPFSLCANLGVGSLPRTTGCYGNCSCWPLRMLLALPGARVRCACSDEGETSGGRRGRTAASGDGSRGEWCDSDI</sequence>
<feature type="non-terminal residue" evidence="2">
    <location>
        <position position="148"/>
    </location>
</feature>
<evidence type="ECO:0000313" key="3">
    <source>
        <dbReference type="Proteomes" id="UP001519460"/>
    </source>
</evidence>
<dbReference type="EMBL" id="JACVVK020000252">
    <property type="protein sequence ID" value="KAK7482023.1"/>
    <property type="molecule type" value="Genomic_DNA"/>
</dbReference>
<evidence type="ECO:0000256" key="1">
    <source>
        <dbReference type="SAM" id="MobiDB-lite"/>
    </source>
</evidence>
<feature type="region of interest" description="Disordered" evidence="1">
    <location>
        <begin position="120"/>
        <end position="148"/>
    </location>
</feature>
<organism evidence="2 3">
    <name type="scientific">Batillaria attramentaria</name>
    <dbReference type="NCBI Taxonomy" id="370345"/>
    <lineage>
        <taxon>Eukaryota</taxon>
        <taxon>Metazoa</taxon>
        <taxon>Spiralia</taxon>
        <taxon>Lophotrochozoa</taxon>
        <taxon>Mollusca</taxon>
        <taxon>Gastropoda</taxon>
        <taxon>Caenogastropoda</taxon>
        <taxon>Sorbeoconcha</taxon>
        <taxon>Cerithioidea</taxon>
        <taxon>Batillariidae</taxon>
        <taxon>Batillaria</taxon>
    </lineage>
</organism>
<reference evidence="2 3" key="1">
    <citation type="journal article" date="2023" name="Sci. Data">
        <title>Genome assembly of the Korean intertidal mud-creeper Batillaria attramentaria.</title>
        <authorList>
            <person name="Patra A.K."/>
            <person name="Ho P.T."/>
            <person name="Jun S."/>
            <person name="Lee S.J."/>
            <person name="Kim Y."/>
            <person name="Won Y.J."/>
        </authorList>
    </citation>
    <scope>NUCLEOTIDE SEQUENCE [LARGE SCALE GENOMIC DNA]</scope>
    <source>
        <strain evidence="2">Wonlab-2016</strain>
    </source>
</reference>